<dbReference type="KEGG" id="haei:MUN82_01910"/>
<dbReference type="RefSeq" id="WP_245094468.1">
    <property type="nucleotide sequence ID" value="NZ_CP095053.1"/>
</dbReference>
<dbReference type="InterPro" id="IPR011855">
    <property type="entry name" value="Phgtail_TP901_1"/>
</dbReference>
<evidence type="ECO:0000313" key="2">
    <source>
        <dbReference type="Proteomes" id="UP000829925"/>
    </source>
</evidence>
<reference evidence="1 2" key="1">
    <citation type="submission" date="2022-04" db="EMBL/GenBank/DDBJ databases">
        <title>Hymenobacter sp. isolated from the air.</title>
        <authorList>
            <person name="Won M."/>
            <person name="Lee C.-M."/>
            <person name="Woen H.-Y."/>
            <person name="Kwon S.-W."/>
        </authorList>
    </citation>
    <scope>NUCLEOTIDE SEQUENCE [LARGE SCALE GENOMIC DNA]</scope>
    <source>
        <strain evidence="2">5413 J-13</strain>
    </source>
</reference>
<sequence length="143" mass="15383">MAKKNINAKDIVVKADGKVVGCAQSAQFAISVEIDEATCSDSNGWKESVPGQKSWNGSFSAAYRELTGADAENGVTADDVIDMLLDATEVEIEYSQREGGMRYIGKAFISEFSFDKPDKGLVTWNASYEGNGPFQKLASVPTV</sequence>
<accession>A0A8T9T196</accession>
<proteinExistence type="predicted"/>
<gene>
    <name evidence="1" type="ORF">MUN82_01910</name>
</gene>
<evidence type="ECO:0000313" key="1">
    <source>
        <dbReference type="EMBL" id="UOR05866.1"/>
    </source>
</evidence>
<keyword evidence="2" id="KW-1185">Reference proteome</keyword>
<name>A0A8T9T196_9BACT</name>
<protein>
    <submittedName>
        <fullName evidence="1">Phage tail protein</fullName>
    </submittedName>
</protein>
<organism evidence="1 2">
    <name type="scientific">Hymenobacter aerilatus</name>
    <dbReference type="NCBI Taxonomy" id="2932251"/>
    <lineage>
        <taxon>Bacteria</taxon>
        <taxon>Pseudomonadati</taxon>
        <taxon>Bacteroidota</taxon>
        <taxon>Cytophagia</taxon>
        <taxon>Cytophagales</taxon>
        <taxon>Hymenobacteraceae</taxon>
        <taxon>Hymenobacter</taxon>
    </lineage>
</organism>
<dbReference type="Proteomes" id="UP000829925">
    <property type="component" value="Chromosome"/>
</dbReference>
<dbReference type="EMBL" id="CP095053">
    <property type="protein sequence ID" value="UOR05866.1"/>
    <property type="molecule type" value="Genomic_DNA"/>
</dbReference>
<dbReference type="Pfam" id="PF06199">
    <property type="entry name" value="Phage_tail_2"/>
    <property type="match status" value="1"/>
</dbReference>
<dbReference type="AlphaFoldDB" id="A0A8T9T196"/>